<reference evidence="2" key="1">
    <citation type="submission" date="2017-05" db="EMBL/GenBank/DDBJ databases">
        <authorList>
            <person name="Sung H."/>
        </authorList>
    </citation>
    <scope>NUCLEOTIDE SEQUENCE [LARGE SCALE GENOMIC DNA]</scope>
    <source>
        <strain evidence="2">AR23208</strain>
    </source>
</reference>
<accession>A0A1Y0II48</accession>
<gene>
    <name evidence="1" type="ORF">CBW65_02010</name>
</gene>
<name>A0A1Y0II48_9BACL</name>
<sequence>MTKKVLLGFGFVLVALVLVLALWPDQGMASKEELLSSYRQALVAKDLAQLEKLSLTTSTEEQLESRLQEFGGLDEEQLSFEINQETISPKIYEVTLAAEEEGQVRTDLFYVQKEEEGWFLSFPHTKIDPTP</sequence>
<organism evidence="1 2">
    <name type="scientific">Tumebacillus avium</name>
    <dbReference type="NCBI Taxonomy" id="1903704"/>
    <lineage>
        <taxon>Bacteria</taxon>
        <taxon>Bacillati</taxon>
        <taxon>Bacillota</taxon>
        <taxon>Bacilli</taxon>
        <taxon>Bacillales</taxon>
        <taxon>Alicyclobacillaceae</taxon>
        <taxon>Tumebacillus</taxon>
    </lineage>
</organism>
<dbReference type="Proteomes" id="UP000195437">
    <property type="component" value="Chromosome"/>
</dbReference>
<dbReference type="EMBL" id="CP021434">
    <property type="protein sequence ID" value="ARU59970.1"/>
    <property type="molecule type" value="Genomic_DNA"/>
</dbReference>
<protein>
    <recommendedName>
        <fullName evidence="3">DUF4878 domain-containing protein</fullName>
    </recommendedName>
</protein>
<evidence type="ECO:0008006" key="3">
    <source>
        <dbReference type="Google" id="ProtNLM"/>
    </source>
</evidence>
<evidence type="ECO:0000313" key="1">
    <source>
        <dbReference type="EMBL" id="ARU59970.1"/>
    </source>
</evidence>
<dbReference type="KEGG" id="tum:CBW65_02010"/>
<dbReference type="RefSeq" id="WP_087455359.1">
    <property type="nucleotide sequence ID" value="NZ_CP021434.1"/>
</dbReference>
<proteinExistence type="predicted"/>
<keyword evidence="2" id="KW-1185">Reference proteome</keyword>
<evidence type="ECO:0000313" key="2">
    <source>
        <dbReference type="Proteomes" id="UP000195437"/>
    </source>
</evidence>
<dbReference type="AlphaFoldDB" id="A0A1Y0II48"/>